<proteinExistence type="predicted"/>
<evidence type="ECO:0000313" key="1">
    <source>
        <dbReference type="EMBL" id="QJA95159.1"/>
    </source>
</evidence>
<accession>A0A6M3LLC6</accession>
<protein>
    <submittedName>
        <fullName evidence="1">Uncharacterized protein</fullName>
    </submittedName>
</protein>
<name>A0A6M3LLC6_9ZZZZ</name>
<dbReference type="AlphaFoldDB" id="A0A6M3LLC6"/>
<dbReference type="EMBL" id="MT143290">
    <property type="protein sequence ID" value="QJA95159.1"/>
    <property type="molecule type" value="Genomic_DNA"/>
</dbReference>
<reference evidence="1" key="1">
    <citation type="submission" date="2020-03" db="EMBL/GenBank/DDBJ databases">
        <title>The deep terrestrial virosphere.</title>
        <authorList>
            <person name="Holmfeldt K."/>
            <person name="Nilsson E."/>
            <person name="Simone D."/>
            <person name="Lopez-Fernandez M."/>
            <person name="Wu X."/>
            <person name="de Brujin I."/>
            <person name="Lundin D."/>
            <person name="Andersson A."/>
            <person name="Bertilsson S."/>
            <person name="Dopson M."/>
        </authorList>
    </citation>
    <scope>NUCLEOTIDE SEQUENCE</scope>
    <source>
        <strain evidence="1">MM415B05603</strain>
    </source>
</reference>
<dbReference type="InterPro" id="IPR036619">
    <property type="entry name" value="NinB_sf"/>
</dbReference>
<gene>
    <name evidence="1" type="ORF">MM415B05603_0011</name>
</gene>
<dbReference type="Gene3D" id="1.10.3790.10">
    <property type="entry name" value="NinB"/>
    <property type="match status" value="1"/>
</dbReference>
<sequence>MKQVVPIFQSDIVDGKLKMLDHVKQAIARWCRTFKTGAHVEIIIRKHRSKRTDEQNRYYWGVVVAILADHFGYEPEEFHEEMKLMFNPIQSKIDPSRTIGGSTTKMSTVDFFSDQDSYVERICRWGATEHGVFIPPPEKAEKEEA</sequence>
<organism evidence="1">
    <name type="scientific">viral metagenome</name>
    <dbReference type="NCBI Taxonomy" id="1070528"/>
    <lineage>
        <taxon>unclassified sequences</taxon>
        <taxon>metagenomes</taxon>
        <taxon>organismal metagenomes</taxon>
    </lineage>
</organism>